<organism evidence="1">
    <name type="scientific">Bacteroides intestinalis</name>
    <dbReference type="NCBI Taxonomy" id="329854"/>
    <lineage>
        <taxon>Bacteria</taxon>
        <taxon>Pseudomonadati</taxon>
        <taxon>Bacteroidota</taxon>
        <taxon>Bacteroidia</taxon>
        <taxon>Bacteroidales</taxon>
        <taxon>Bacteroidaceae</taxon>
        <taxon>Bacteroides</taxon>
    </lineage>
</organism>
<gene>
    <name evidence="1" type="ORF">BILFYP9_00070</name>
</gene>
<evidence type="ECO:0000313" key="1">
    <source>
        <dbReference type="EMBL" id="VYS73071.1"/>
    </source>
</evidence>
<reference evidence="1" key="1">
    <citation type="submission" date="2019-11" db="EMBL/GenBank/DDBJ databases">
        <authorList>
            <person name="Feng L."/>
        </authorList>
    </citation>
    <scope>NUCLEOTIDE SEQUENCE</scope>
    <source>
        <strain evidence="1">BintestinalisLFYP9</strain>
    </source>
</reference>
<name>A0A6N2QYM3_9BACE</name>
<sequence>MCLSFDTSPSLMGHSFDYLTVNAEYLHKPTLSKPACFPASSLYFDTKCIELHLFCL</sequence>
<protein>
    <submittedName>
        <fullName evidence="1">Uncharacterized protein</fullName>
    </submittedName>
</protein>
<accession>A0A6N2QYM3</accession>
<proteinExistence type="predicted"/>
<dbReference type="EMBL" id="CACRSU010000001">
    <property type="protein sequence ID" value="VYS73071.1"/>
    <property type="molecule type" value="Genomic_DNA"/>
</dbReference>
<dbReference type="AlphaFoldDB" id="A0A6N2QYM3"/>